<keyword evidence="3" id="KW-0804">Transcription</keyword>
<evidence type="ECO:0000313" key="5">
    <source>
        <dbReference type="EMBL" id="KCZ86170.1"/>
    </source>
</evidence>
<accession>A0A069E7D2</accession>
<evidence type="ECO:0000259" key="4">
    <source>
        <dbReference type="PROSITE" id="PS50949"/>
    </source>
</evidence>
<dbReference type="InterPro" id="IPR036390">
    <property type="entry name" value="WH_DNA-bd_sf"/>
</dbReference>
<evidence type="ECO:0000256" key="1">
    <source>
        <dbReference type="ARBA" id="ARBA00023015"/>
    </source>
</evidence>
<gene>
    <name evidence="5" type="ORF">HAD_10805</name>
</gene>
<sequence>MVHAIVEGLEVGDYIPGQRLVETELCARFGVGRQTVRDALQQLQVRGVVSITPNRGATLVTLTPQQGADTLKVTQLLFGLAAESAAREIADGASSDRLSRATAELERLQNSTSPRDFVTARRKFYSALAATANNDELSHLLARVRVHVLRAQYGFLRLRGQHASELIAVGKKVLQGDPVGAGKLSREHVCKLQETLKEYEKGV</sequence>
<evidence type="ECO:0000256" key="3">
    <source>
        <dbReference type="ARBA" id="ARBA00023163"/>
    </source>
</evidence>
<dbReference type="STRING" id="1280949.HAD_10805"/>
<dbReference type="Pfam" id="PF00392">
    <property type="entry name" value="GntR"/>
    <property type="match status" value="1"/>
</dbReference>
<keyword evidence="6" id="KW-1185">Reference proteome</keyword>
<name>A0A069E7D2_9PROT</name>
<dbReference type="PANTHER" id="PTHR43537">
    <property type="entry name" value="TRANSCRIPTIONAL REGULATOR, GNTR FAMILY"/>
    <property type="match status" value="1"/>
</dbReference>
<dbReference type="GO" id="GO:0003677">
    <property type="term" value="F:DNA binding"/>
    <property type="evidence" value="ECO:0007669"/>
    <property type="project" value="UniProtKB-KW"/>
</dbReference>
<dbReference type="PANTHER" id="PTHR43537:SF24">
    <property type="entry name" value="GLUCONATE OPERON TRANSCRIPTIONAL REPRESSOR"/>
    <property type="match status" value="1"/>
</dbReference>
<dbReference type="InterPro" id="IPR000524">
    <property type="entry name" value="Tscrpt_reg_HTH_GntR"/>
</dbReference>
<dbReference type="eggNOG" id="COG1802">
    <property type="taxonomic scope" value="Bacteria"/>
</dbReference>
<evidence type="ECO:0000256" key="2">
    <source>
        <dbReference type="ARBA" id="ARBA00023125"/>
    </source>
</evidence>
<organism evidence="5 6">
    <name type="scientific">Hyphomonas adhaerens MHS-3</name>
    <dbReference type="NCBI Taxonomy" id="1280949"/>
    <lineage>
        <taxon>Bacteria</taxon>
        <taxon>Pseudomonadati</taxon>
        <taxon>Pseudomonadota</taxon>
        <taxon>Alphaproteobacteria</taxon>
        <taxon>Hyphomonadales</taxon>
        <taxon>Hyphomonadaceae</taxon>
        <taxon>Hyphomonas</taxon>
    </lineage>
</organism>
<dbReference type="Pfam" id="PF07729">
    <property type="entry name" value="FCD"/>
    <property type="match status" value="1"/>
</dbReference>
<evidence type="ECO:0000313" key="6">
    <source>
        <dbReference type="Proteomes" id="UP000027446"/>
    </source>
</evidence>
<proteinExistence type="predicted"/>
<dbReference type="SUPFAM" id="SSF48008">
    <property type="entry name" value="GntR ligand-binding domain-like"/>
    <property type="match status" value="1"/>
</dbReference>
<dbReference type="InterPro" id="IPR036388">
    <property type="entry name" value="WH-like_DNA-bd_sf"/>
</dbReference>
<dbReference type="SUPFAM" id="SSF46785">
    <property type="entry name" value="Winged helix' DNA-binding domain"/>
    <property type="match status" value="1"/>
</dbReference>
<dbReference type="SMART" id="SM00345">
    <property type="entry name" value="HTH_GNTR"/>
    <property type="match status" value="1"/>
</dbReference>
<dbReference type="InterPro" id="IPR011711">
    <property type="entry name" value="GntR_C"/>
</dbReference>
<dbReference type="PROSITE" id="PS50949">
    <property type="entry name" value="HTH_GNTR"/>
    <property type="match status" value="1"/>
</dbReference>
<reference evidence="5 6" key="1">
    <citation type="journal article" date="2014" name="Antonie Van Leeuwenhoek">
        <title>Hyphomonas beringensis sp. nov. and Hyphomonas chukchiensis sp. nov., isolated from surface seawater of the Bering Sea and Chukchi Sea.</title>
        <authorList>
            <person name="Li C."/>
            <person name="Lai Q."/>
            <person name="Li G."/>
            <person name="Dong C."/>
            <person name="Wang J."/>
            <person name="Liao Y."/>
            <person name="Shao Z."/>
        </authorList>
    </citation>
    <scope>NUCLEOTIDE SEQUENCE [LARGE SCALE GENOMIC DNA]</scope>
    <source>
        <strain evidence="5 6">MHS-3</strain>
    </source>
</reference>
<keyword evidence="1" id="KW-0805">Transcription regulation</keyword>
<dbReference type="GO" id="GO:0003700">
    <property type="term" value="F:DNA-binding transcription factor activity"/>
    <property type="evidence" value="ECO:0007669"/>
    <property type="project" value="InterPro"/>
</dbReference>
<comment type="caution">
    <text evidence="5">The sequence shown here is derived from an EMBL/GenBank/DDBJ whole genome shotgun (WGS) entry which is preliminary data.</text>
</comment>
<dbReference type="Gene3D" id="1.20.120.530">
    <property type="entry name" value="GntR ligand-binding domain-like"/>
    <property type="match status" value="1"/>
</dbReference>
<dbReference type="Gene3D" id="1.10.10.10">
    <property type="entry name" value="Winged helix-like DNA-binding domain superfamily/Winged helix DNA-binding domain"/>
    <property type="match status" value="1"/>
</dbReference>
<dbReference type="Proteomes" id="UP000027446">
    <property type="component" value="Unassembled WGS sequence"/>
</dbReference>
<protein>
    <submittedName>
        <fullName evidence="5">GntR family transcriptional regulator</fullName>
    </submittedName>
</protein>
<keyword evidence="2" id="KW-0238">DNA-binding</keyword>
<dbReference type="PRINTS" id="PR00035">
    <property type="entry name" value="HTHGNTR"/>
</dbReference>
<dbReference type="EMBL" id="ARYH01000001">
    <property type="protein sequence ID" value="KCZ86170.1"/>
    <property type="molecule type" value="Genomic_DNA"/>
</dbReference>
<feature type="domain" description="HTH gntR-type" evidence="4">
    <location>
        <begin position="1"/>
        <end position="62"/>
    </location>
</feature>
<dbReference type="InterPro" id="IPR008920">
    <property type="entry name" value="TF_FadR/GntR_C"/>
</dbReference>
<dbReference type="AlphaFoldDB" id="A0A069E7D2"/>
<dbReference type="SMART" id="SM00895">
    <property type="entry name" value="FCD"/>
    <property type="match status" value="1"/>
</dbReference>